<evidence type="ECO:0000313" key="4">
    <source>
        <dbReference type="Proteomes" id="UP001176521"/>
    </source>
</evidence>
<accession>A0AAN6GFM4</accession>
<keyword evidence="2" id="KW-1133">Transmembrane helix</keyword>
<proteinExistence type="predicted"/>
<feature type="region of interest" description="Disordered" evidence="1">
    <location>
        <begin position="491"/>
        <end position="640"/>
    </location>
</feature>
<keyword evidence="2" id="KW-0472">Membrane</keyword>
<protein>
    <submittedName>
        <fullName evidence="3">Uncharacterized protein</fullName>
    </submittedName>
</protein>
<gene>
    <name evidence="3" type="ORF">OC842_001823</name>
</gene>
<feature type="region of interest" description="Disordered" evidence="1">
    <location>
        <begin position="358"/>
        <end position="430"/>
    </location>
</feature>
<comment type="caution">
    <text evidence="3">The sequence shown here is derived from an EMBL/GenBank/DDBJ whole genome shotgun (WGS) entry which is preliminary data.</text>
</comment>
<evidence type="ECO:0000256" key="2">
    <source>
        <dbReference type="SAM" id="Phobius"/>
    </source>
</evidence>
<feature type="transmembrane region" description="Helical" evidence="2">
    <location>
        <begin position="119"/>
        <end position="146"/>
    </location>
</feature>
<evidence type="ECO:0000313" key="3">
    <source>
        <dbReference type="EMBL" id="KAK0536913.1"/>
    </source>
</evidence>
<sequence length="668" mass="72322">MSDVDARSTAEREVAKDPLQARQGLLIPSVDGPPPPENAGQILSSLQIQNAPTPTLLPTDLFAQLLSDAMPDPTSKTPSAVTSALHPTMSHHVNPAAHSSARSSKSGSDDGEGPAPFKIVYLTPLFVLVGLFLIFSIGGKVWGSAWRSKQRELRRRRKHHQNLEKDTEHQALDPDSSADGPHGRGQLSDDEDDVLPRSRRLRERRSEQNLVHDNGSTGLLHAFGVRILGTKGQMIPPTTRDRAGNKYSIPVQSNAWWKVHMNRAMSKPNLNEEDEDDLSPNEVMSQEHQRPFISISRRATVVSGTSSLLRTPPDRSRSVSPSKMTRPLYEPDSPTRPAKPGTSYFPYVEDDLQSVIVHSPPASPTKEDEPSRWHCRSVISSTTRGTSLSRSDTLTSSRSSQQQSPSRKPTQRRNAGRRQDSVIEIEPIPEPAPARLPAELRIGVNPNMAPPLDKSSVPSSPTKRNLDQALFIAAPTTASYGLQPALDVKTYSGGGSSASSTASRTNSERSSRSAGTATSAGQTSVTTTTSSSSRSSSPQRRAAMARRSPNKLRSGAAPLSRENSVKAARLASENNDEDYDETILTRAFTSPPLRGRGGGQRDGDAGAGSDIFTSVENSPRRARTADSPSKKVRTPAEKTRERILALQSAQTLIEQSMINRSAGGDTGR</sequence>
<keyword evidence="4" id="KW-1185">Reference proteome</keyword>
<feature type="compositionally biased region" description="Low complexity" evidence="1">
    <location>
        <begin position="512"/>
        <end position="547"/>
    </location>
</feature>
<feature type="region of interest" description="Disordered" evidence="1">
    <location>
        <begin position="268"/>
        <end position="345"/>
    </location>
</feature>
<feature type="compositionally biased region" description="Basic and acidic residues" evidence="1">
    <location>
        <begin position="161"/>
        <end position="172"/>
    </location>
</feature>
<feature type="compositionally biased region" description="Basic and acidic residues" evidence="1">
    <location>
        <begin position="1"/>
        <end position="16"/>
    </location>
</feature>
<organism evidence="3 4">
    <name type="scientific">Tilletia horrida</name>
    <dbReference type="NCBI Taxonomy" id="155126"/>
    <lineage>
        <taxon>Eukaryota</taxon>
        <taxon>Fungi</taxon>
        <taxon>Dikarya</taxon>
        <taxon>Basidiomycota</taxon>
        <taxon>Ustilaginomycotina</taxon>
        <taxon>Exobasidiomycetes</taxon>
        <taxon>Tilletiales</taxon>
        <taxon>Tilletiaceae</taxon>
        <taxon>Tilletia</taxon>
    </lineage>
</organism>
<dbReference type="AlphaFoldDB" id="A0AAN6GFM4"/>
<reference evidence="3" key="1">
    <citation type="journal article" date="2023" name="PhytoFront">
        <title>Draft Genome Resources of Seven Strains of Tilletia horrida, Causal Agent of Kernel Smut of Rice.</title>
        <authorList>
            <person name="Khanal S."/>
            <person name="Antony Babu S."/>
            <person name="Zhou X.G."/>
        </authorList>
    </citation>
    <scope>NUCLEOTIDE SEQUENCE</scope>
    <source>
        <strain evidence="3">TX3</strain>
    </source>
</reference>
<keyword evidence="2" id="KW-0812">Transmembrane</keyword>
<name>A0AAN6GFM4_9BASI</name>
<feature type="region of interest" description="Disordered" evidence="1">
    <location>
        <begin position="156"/>
        <end position="195"/>
    </location>
</feature>
<feature type="compositionally biased region" description="Low complexity" evidence="1">
    <location>
        <begin position="96"/>
        <end position="106"/>
    </location>
</feature>
<feature type="region of interest" description="Disordered" evidence="1">
    <location>
        <begin position="90"/>
        <end position="112"/>
    </location>
</feature>
<evidence type="ECO:0000256" key="1">
    <source>
        <dbReference type="SAM" id="MobiDB-lite"/>
    </source>
</evidence>
<dbReference type="Proteomes" id="UP001176521">
    <property type="component" value="Unassembled WGS sequence"/>
</dbReference>
<feature type="compositionally biased region" description="Low complexity" evidence="1">
    <location>
        <begin position="380"/>
        <end position="408"/>
    </location>
</feature>
<dbReference type="EMBL" id="JAPDMQ010000069">
    <property type="protein sequence ID" value="KAK0536913.1"/>
    <property type="molecule type" value="Genomic_DNA"/>
</dbReference>
<feature type="region of interest" description="Disordered" evidence="1">
    <location>
        <begin position="1"/>
        <end position="42"/>
    </location>
</feature>